<evidence type="ECO:0000256" key="4">
    <source>
        <dbReference type="ARBA" id="ARBA00022722"/>
    </source>
</evidence>
<evidence type="ECO:0000256" key="6">
    <source>
        <dbReference type="ARBA" id="ARBA00022759"/>
    </source>
</evidence>
<dbReference type="GO" id="GO:0048476">
    <property type="term" value="C:Holliday junction resolvase complex"/>
    <property type="evidence" value="ECO:0007669"/>
    <property type="project" value="InterPro"/>
</dbReference>
<evidence type="ECO:0000256" key="5">
    <source>
        <dbReference type="ARBA" id="ARBA00022723"/>
    </source>
</evidence>
<dbReference type="SMART" id="SM00891">
    <property type="entry name" value="ERCC4"/>
    <property type="match status" value="1"/>
</dbReference>
<keyword evidence="4" id="KW-0540">Nuclease</keyword>
<evidence type="ECO:0000313" key="16">
    <source>
        <dbReference type="Proteomes" id="UP000078200"/>
    </source>
</evidence>
<dbReference type="EnsemblMetazoa" id="GAUT051276-RA">
    <property type="protein sequence ID" value="GAUT051276-PA"/>
    <property type="gene ID" value="GAUT051276"/>
</dbReference>
<dbReference type="GO" id="GO:0000712">
    <property type="term" value="P:resolution of meiotic recombination intermediates"/>
    <property type="evidence" value="ECO:0007669"/>
    <property type="project" value="TreeGrafter"/>
</dbReference>
<comment type="subcellular location">
    <subcellularLocation>
        <location evidence="2">Nucleus</location>
    </subcellularLocation>
</comment>
<evidence type="ECO:0000256" key="9">
    <source>
        <dbReference type="ARBA" id="ARBA00022842"/>
    </source>
</evidence>
<keyword evidence="6" id="KW-0255">Endonuclease</keyword>
<keyword evidence="5" id="KW-0479">Metal-binding</keyword>
<comment type="cofactor">
    <cofactor evidence="1">
        <name>Mg(2+)</name>
        <dbReference type="ChEBI" id="CHEBI:18420"/>
    </cofactor>
</comment>
<feature type="domain" description="ERCC4" evidence="14">
    <location>
        <begin position="29"/>
        <end position="255"/>
    </location>
</feature>
<keyword evidence="12" id="KW-0539">Nucleus</keyword>
<evidence type="ECO:0000256" key="3">
    <source>
        <dbReference type="ARBA" id="ARBA00005313"/>
    </source>
</evidence>
<dbReference type="STRING" id="7395.A0A1A9VY06"/>
<keyword evidence="16" id="KW-1185">Reference proteome</keyword>
<dbReference type="AlphaFoldDB" id="A0A1A9VY06"/>
<evidence type="ECO:0000256" key="1">
    <source>
        <dbReference type="ARBA" id="ARBA00001946"/>
    </source>
</evidence>
<sequence>MTSNDKLLKRAIRDQQKRLRPGECLKYVRLVLDIRIISASYGQSLLRTLRETLDLKYELRNLPVNQCILWERSAGQLVLDPAEVKGLSDEWQLEEHIARILTHGELKHLIKMDLLEKYSNELKTIYPGKQHIVLYLKPTGKPSHREAQALLELQILHQLKVYEVPNDLKELVKELQRLSKAIAEAPYKKQKNEPLSGFKKFLANDKKQCVQVEGCNGFRRLFQQHLNRLPLVTLEVADTIIEKYSCPKTLMEDLANNPDVVKELADLKIKRSGLNALQTDRRIGQVLARKLQLLYTTHEPDALI</sequence>
<comment type="similarity">
    <text evidence="3">Belongs to the EME1/MMS4 family.</text>
</comment>
<keyword evidence="11" id="KW-0234">DNA repair</keyword>
<dbReference type="InterPro" id="IPR042530">
    <property type="entry name" value="EME1/EME2_C"/>
</dbReference>
<protein>
    <recommendedName>
        <fullName evidence="14">ERCC4 domain-containing protein</fullName>
    </recommendedName>
</protein>
<keyword evidence="9" id="KW-0460">Magnesium</keyword>
<proteinExistence type="inferred from homology"/>
<dbReference type="GO" id="GO:0031573">
    <property type="term" value="P:mitotic intra-S DNA damage checkpoint signaling"/>
    <property type="evidence" value="ECO:0007669"/>
    <property type="project" value="TreeGrafter"/>
</dbReference>
<keyword evidence="13" id="KW-0469">Meiosis</keyword>
<evidence type="ECO:0000256" key="8">
    <source>
        <dbReference type="ARBA" id="ARBA00022801"/>
    </source>
</evidence>
<dbReference type="Proteomes" id="UP000078200">
    <property type="component" value="Unassembled WGS sequence"/>
</dbReference>
<organism evidence="15 16">
    <name type="scientific">Glossina austeni</name>
    <name type="common">Savannah tsetse fly</name>
    <dbReference type="NCBI Taxonomy" id="7395"/>
    <lineage>
        <taxon>Eukaryota</taxon>
        <taxon>Metazoa</taxon>
        <taxon>Ecdysozoa</taxon>
        <taxon>Arthropoda</taxon>
        <taxon>Hexapoda</taxon>
        <taxon>Insecta</taxon>
        <taxon>Pterygota</taxon>
        <taxon>Neoptera</taxon>
        <taxon>Endopterygota</taxon>
        <taxon>Diptera</taxon>
        <taxon>Brachycera</taxon>
        <taxon>Muscomorpha</taxon>
        <taxon>Hippoboscoidea</taxon>
        <taxon>Glossinidae</taxon>
        <taxon>Glossina</taxon>
    </lineage>
</organism>
<evidence type="ECO:0000256" key="7">
    <source>
        <dbReference type="ARBA" id="ARBA00022763"/>
    </source>
</evidence>
<dbReference type="PANTHER" id="PTHR21077">
    <property type="entry name" value="EME1 PROTEIN"/>
    <property type="match status" value="1"/>
</dbReference>
<evidence type="ECO:0000256" key="2">
    <source>
        <dbReference type="ARBA" id="ARBA00004123"/>
    </source>
</evidence>
<evidence type="ECO:0000256" key="12">
    <source>
        <dbReference type="ARBA" id="ARBA00023242"/>
    </source>
</evidence>
<evidence type="ECO:0000256" key="13">
    <source>
        <dbReference type="ARBA" id="ARBA00023254"/>
    </source>
</evidence>
<dbReference type="InterPro" id="IPR006166">
    <property type="entry name" value="ERCC4_domain"/>
</dbReference>
<evidence type="ECO:0000259" key="14">
    <source>
        <dbReference type="SMART" id="SM00891"/>
    </source>
</evidence>
<keyword evidence="8" id="KW-0378">Hydrolase</keyword>
<dbReference type="GO" id="GO:0031297">
    <property type="term" value="P:replication fork processing"/>
    <property type="evidence" value="ECO:0007669"/>
    <property type="project" value="TreeGrafter"/>
</dbReference>
<dbReference type="Pfam" id="PF21292">
    <property type="entry name" value="EME1-MUS81_C"/>
    <property type="match status" value="1"/>
</dbReference>
<dbReference type="GO" id="GO:0046872">
    <property type="term" value="F:metal ion binding"/>
    <property type="evidence" value="ECO:0007669"/>
    <property type="project" value="UniProtKB-KW"/>
</dbReference>
<dbReference type="PANTHER" id="PTHR21077:SF5">
    <property type="entry name" value="CROSSOVER JUNCTION ENDONUCLEASE MMS4"/>
    <property type="match status" value="1"/>
</dbReference>
<dbReference type="GO" id="GO:0005634">
    <property type="term" value="C:nucleus"/>
    <property type="evidence" value="ECO:0007669"/>
    <property type="project" value="UniProtKB-SubCell"/>
</dbReference>
<dbReference type="VEuPathDB" id="VectorBase:GAUT051276"/>
<evidence type="ECO:0000256" key="11">
    <source>
        <dbReference type="ARBA" id="ARBA00023204"/>
    </source>
</evidence>
<keyword evidence="10" id="KW-0233">DNA recombination</keyword>
<accession>A0A1A9VY06</accession>
<dbReference type="GO" id="GO:0006302">
    <property type="term" value="P:double-strand break repair"/>
    <property type="evidence" value="ECO:0007669"/>
    <property type="project" value="TreeGrafter"/>
</dbReference>
<dbReference type="GO" id="GO:0003677">
    <property type="term" value="F:DNA binding"/>
    <property type="evidence" value="ECO:0007669"/>
    <property type="project" value="InterPro"/>
</dbReference>
<evidence type="ECO:0000256" key="10">
    <source>
        <dbReference type="ARBA" id="ARBA00023172"/>
    </source>
</evidence>
<dbReference type="GO" id="GO:0008821">
    <property type="term" value="F:crossover junction DNA endonuclease activity"/>
    <property type="evidence" value="ECO:0007669"/>
    <property type="project" value="TreeGrafter"/>
</dbReference>
<dbReference type="Gene3D" id="1.10.150.670">
    <property type="entry name" value="Crossover junction endonuclease EME1, DNA-binding domain"/>
    <property type="match status" value="1"/>
</dbReference>
<name>A0A1A9VY06_GLOAU</name>
<reference evidence="15" key="1">
    <citation type="submission" date="2020-05" db="UniProtKB">
        <authorList>
            <consortium name="EnsemblMetazoa"/>
        </authorList>
    </citation>
    <scope>IDENTIFICATION</scope>
    <source>
        <strain evidence="15">TTRI</strain>
    </source>
</reference>
<dbReference type="Gene3D" id="3.40.50.10130">
    <property type="match status" value="1"/>
</dbReference>
<keyword evidence="7" id="KW-0227">DNA damage</keyword>
<dbReference type="InterPro" id="IPR033310">
    <property type="entry name" value="Mms4/EME1/EME2"/>
</dbReference>
<evidence type="ECO:0000313" key="15">
    <source>
        <dbReference type="EnsemblMetazoa" id="GAUT051276-PA"/>
    </source>
</evidence>